<protein>
    <recommendedName>
        <fullName evidence="2">CNH domain-containing protein</fullName>
    </recommendedName>
</protein>
<evidence type="ECO:0000259" key="2">
    <source>
        <dbReference type="Pfam" id="PF00780"/>
    </source>
</evidence>
<dbReference type="Proteomes" id="UP001295794">
    <property type="component" value="Unassembled WGS sequence"/>
</dbReference>
<dbReference type="AlphaFoldDB" id="A0AAD2Q208"/>
<evidence type="ECO:0000313" key="3">
    <source>
        <dbReference type="EMBL" id="CAK5267233.1"/>
    </source>
</evidence>
<accession>A0AAD2Q208</accession>
<feature type="non-terminal residue" evidence="3">
    <location>
        <position position="1"/>
    </location>
</feature>
<proteinExistence type="predicted"/>
<evidence type="ECO:0000256" key="1">
    <source>
        <dbReference type="ARBA" id="ARBA00022658"/>
    </source>
</evidence>
<sequence length="428" mass="48991">PSSHSTTYRVVDRHSSKSPAFYEALMRTFRPMAARPIRPLPTRLTELISTEMYELVITHCKDKATLLACMRVCKAWVPRARFILFSRVICRPSVVIPSGTSASPVSSVVRYRAPDCNREELIYGNADGVHNHSSEKVLLKVKNVSQMEILVEYDLFLCLADGLFCTLPLHRMLSGHANEDDLTVLSEQVHAFDVLQDDMRAQVCIRKGGFRRGIIKIFESRRGVPSEQDAGQTAKSGLHEMKEIFIPNEIRSIRHVSMDLLVAALQDSSEFEVVHVQTAETHNLLDPTDWTLRAVFKDRYLNALDCFITRNHQRFFVCYDKYMLHISRGGKQLAEPSPQSWPEGPLPSSYVFKRSYLLAFLSTHIDVSWWMIIDGYDPEIHALHPRGHQKVLGRYTLLNAFDRDESVFLMAHQSNDVVELKFWSRVSI</sequence>
<dbReference type="PANTHER" id="PTHR46572:SF1">
    <property type="entry name" value="RHO1 GUANINE NUCLEOTIDE EXCHANGE FACTOR TUS1"/>
    <property type="match status" value="1"/>
</dbReference>
<comment type="caution">
    <text evidence="3">The sequence shown here is derived from an EMBL/GenBank/DDBJ whole genome shotgun (WGS) entry which is preliminary data.</text>
</comment>
<dbReference type="PANTHER" id="PTHR46572">
    <property type="entry name" value="RHO1 GDP-GTP EXCHANGE PROTEIN 1-RELATED"/>
    <property type="match status" value="1"/>
</dbReference>
<feature type="domain" description="CNH" evidence="2">
    <location>
        <begin position="132"/>
        <end position="367"/>
    </location>
</feature>
<evidence type="ECO:0000313" key="4">
    <source>
        <dbReference type="Proteomes" id="UP001295794"/>
    </source>
</evidence>
<keyword evidence="1" id="KW-0344">Guanine-nucleotide releasing factor</keyword>
<dbReference type="InterPro" id="IPR001180">
    <property type="entry name" value="CNH_dom"/>
</dbReference>
<dbReference type="InterPro" id="IPR052233">
    <property type="entry name" value="Rho-type_GEFs"/>
</dbReference>
<keyword evidence="4" id="KW-1185">Reference proteome</keyword>
<gene>
    <name evidence="3" type="ORF">MYCIT1_LOCUS9574</name>
</gene>
<dbReference type="GO" id="GO:0005085">
    <property type="term" value="F:guanyl-nucleotide exchange factor activity"/>
    <property type="evidence" value="ECO:0007669"/>
    <property type="project" value="UniProtKB-KW"/>
</dbReference>
<reference evidence="3" key="1">
    <citation type="submission" date="2023-11" db="EMBL/GenBank/DDBJ databases">
        <authorList>
            <person name="De Vega J J."/>
            <person name="De Vega J J."/>
        </authorList>
    </citation>
    <scope>NUCLEOTIDE SEQUENCE</scope>
</reference>
<name>A0AAD2Q208_9AGAR</name>
<dbReference type="EMBL" id="CAVNYO010000118">
    <property type="protein sequence ID" value="CAK5267233.1"/>
    <property type="molecule type" value="Genomic_DNA"/>
</dbReference>
<organism evidence="3 4">
    <name type="scientific">Mycena citricolor</name>
    <dbReference type="NCBI Taxonomy" id="2018698"/>
    <lineage>
        <taxon>Eukaryota</taxon>
        <taxon>Fungi</taxon>
        <taxon>Dikarya</taxon>
        <taxon>Basidiomycota</taxon>
        <taxon>Agaricomycotina</taxon>
        <taxon>Agaricomycetes</taxon>
        <taxon>Agaricomycetidae</taxon>
        <taxon>Agaricales</taxon>
        <taxon>Marasmiineae</taxon>
        <taxon>Mycenaceae</taxon>
        <taxon>Mycena</taxon>
    </lineage>
</organism>
<dbReference type="Pfam" id="PF00780">
    <property type="entry name" value="CNH"/>
    <property type="match status" value="1"/>
</dbReference>